<dbReference type="SUPFAM" id="SSF48403">
    <property type="entry name" value="Ankyrin repeat"/>
    <property type="match status" value="1"/>
</dbReference>
<gene>
    <name evidence="5" type="ORF">ACG0Z6_12790</name>
</gene>
<feature type="chain" id="PRO_5046480971" evidence="4">
    <location>
        <begin position="22"/>
        <end position="232"/>
    </location>
</feature>
<keyword evidence="1" id="KW-0677">Repeat</keyword>
<dbReference type="PROSITE" id="PS50297">
    <property type="entry name" value="ANK_REP_REGION"/>
    <property type="match status" value="5"/>
</dbReference>
<dbReference type="PANTHER" id="PTHR24171:SF9">
    <property type="entry name" value="ANKYRIN REPEAT DOMAIN-CONTAINING PROTEIN 39"/>
    <property type="match status" value="1"/>
</dbReference>
<dbReference type="Pfam" id="PF00023">
    <property type="entry name" value="Ank"/>
    <property type="match status" value="1"/>
</dbReference>
<feature type="repeat" description="ANK" evidence="3">
    <location>
        <begin position="75"/>
        <end position="96"/>
    </location>
</feature>
<evidence type="ECO:0000313" key="6">
    <source>
        <dbReference type="Proteomes" id="UP001606099"/>
    </source>
</evidence>
<feature type="repeat" description="ANK" evidence="3">
    <location>
        <begin position="42"/>
        <end position="74"/>
    </location>
</feature>
<feature type="signal peptide" evidence="4">
    <location>
        <begin position="1"/>
        <end position="21"/>
    </location>
</feature>
<feature type="repeat" description="ANK" evidence="3">
    <location>
        <begin position="109"/>
        <end position="137"/>
    </location>
</feature>
<evidence type="ECO:0000256" key="4">
    <source>
        <dbReference type="SAM" id="SignalP"/>
    </source>
</evidence>
<feature type="repeat" description="ANK" evidence="3">
    <location>
        <begin position="172"/>
        <end position="204"/>
    </location>
</feature>
<accession>A0ABW7FXT6</accession>
<proteinExistence type="predicted"/>
<reference evidence="5 6" key="1">
    <citation type="submission" date="2024-08" db="EMBL/GenBank/DDBJ databases">
        <authorList>
            <person name="Lu H."/>
        </authorList>
    </citation>
    <scope>NUCLEOTIDE SEQUENCE [LARGE SCALE GENOMIC DNA]</scope>
    <source>
        <strain evidence="5 6">BYS180W</strain>
    </source>
</reference>
<dbReference type="EMBL" id="JBIGHZ010000005">
    <property type="protein sequence ID" value="MFG6449108.1"/>
    <property type="molecule type" value="Genomic_DNA"/>
</dbReference>
<evidence type="ECO:0000256" key="3">
    <source>
        <dbReference type="PROSITE-ProRule" id="PRU00023"/>
    </source>
</evidence>
<comment type="caution">
    <text evidence="5">The sequence shown here is derived from an EMBL/GenBank/DDBJ whole genome shotgun (WGS) entry which is preliminary data.</text>
</comment>
<dbReference type="InterPro" id="IPR036770">
    <property type="entry name" value="Ankyrin_rpt-contain_sf"/>
</dbReference>
<evidence type="ECO:0000313" key="5">
    <source>
        <dbReference type="EMBL" id="MFG6449108.1"/>
    </source>
</evidence>
<dbReference type="SMART" id="SM00248">
    <property type="entry name" value="ANK"/>
    <property type="match status" value="5"/>
</dbReference>
<dbReference type="RefSeq" id="WP_394462842.1">
    <property type="nucleotide sequence ID" value="NZ_JBIGHZ010000005.1"/>
</dbReference>
<dbReference type="Gene3D" id="1.25.40.20">
    <property type="entry name" value="Ankyrin repeat-containing domain"/>
    <property type="match status" value="1"/>
</dbReference>
<dbReference type="Proteomes" id="UP001606099">
    <property type="component" value="Unassembled WGS sequence"/>
</dbReference>
<dbReference type="InterPro" id="IPR002110">
    <property type="entry name" value="Ankyrin_rpt"/>
</dbReference>
<evidence type="ECO:0000256" key="2">
    <source>
        <dbReference type="ARBA" id="ARBA00023043"/>
    </source>
</evidence>
<keyword evidence="2 3" id="KW-0040">ANK repeat</keyword>
<organism evidence="5 6">
    <name type="scientific">Roseateles rivi</name>
    <dbReference type="NCBI Taxonomy" id="3299028"/>
    <lineage>
        <taxon>Bacteria</taxon>
        <taxon>Pseudomonadati</taxon>
        <taxon>Pseudomonadota</taxon>
        <taxon>Betaproteobacteria</taxon>
        <taxon>Burkholderiales</taxon>
        <taxon>Sphaerotilaceae</taxon>
        <taxon>Roseateles</taxon>
    </lineage>
</organism>
<evidence type="ECO:0000256" key="1">
    <source>
        <dbReference type="ARBA" id="ARBA00022737"/>
    </source>
</evidence>
<dbReference type="Pfam" id="PF12796">
    <property type="entry name" value="Ank_2"/>
    <property type="match status" value="2"/>
</dbReference>
<sequence length="232" mass="24210">MHLCVGLALLFASAWPLQTAAGNLPEAAAEASGTAANPGLTGRSTALHRAAKLDRAHDISQLLGAGADVNARDEQGYTPLHQAIREESANAVKALLASAELDVAAITPAGETPLMLAAIKGQLGWCQALVQRGAPVNEPGWNALHYAASGPSHEVVAWLLKQGATVDARAPNGNTALMMALGYGSISAAELLLQAGADPELRNDKGLNTWDYARMAGREDMVRRLGLRRKPG</sequence>
<keyword evidence="4" id="KW-0732">Signal</keyword>
<dbReference type="PANTHER" id="PTHR24171">
    <property type="entry name" value="ANKYRIN REPEAT DOMAIN-CONTAINING PROTEIN 39-RELATED"/>
    <property type="match status" value="1"/>
</dbReference>
<feature type="repeat" description="ANK" evidence="3">
    <location>
        <begin position="139"/>
        <end position="171"/>
    </location>
</feature>
<keyword evidence="6" id="KW-1185">Reference proteome</keyword>
<name>A0ABW7FXT6_9BURK</name>
<protein>
    <submittedName>
        <fullName evidence="5">Ankyrin repeat domain-containing protein</fullName>
    </submittedName>
</protein>
<dbReference type="PROSITE" id="PS50088">
    <property type="entry name" value="ANK_REPEAT"/>
    <property type="match status" value="5"/>
</dbReference>